<feature type="active site" description="Acyl-ester intermediate" evidence="2">
    <location>
        <position position="232"/>
    </location>
</feature>
<reference evidence="6" key="1">
    <citation type="submission" date="2017-02" db="UniProtKB">
        <authorList>
            <consortium name="WormBaseParasite"/>
        </authorList>
    </citation>
    <scope>IDENTIFICATION</scope>
</reference>
<dbReference type="Pfam" id="PF01425">
    <property type="entry name" value="Amidase"/>
    <property type="match status" value="1"/>
</dbReference>
<dbReference type="STRING" id="51028.A0A0N4VIA9"/>
<gene>
    <name evidence="4" type="ORF">EVEC_LOCUS9905</name>
</gene>
<keyword evidence="5" id="KW-1185">Reference proteome</keyword>
<comment type="similarity">
    <text evidence="1">Belongs to the amidase family.</text>
</comment>
<feature type="active site" description="Charge relay system" evidence="2">
    <location>
        <position position="133"/>
    </location>
</feature>
<dbReference type="PROSITE" id="PS00571">
    <property type="entry name" value="AMIDASES"/>
    <property type="match status" value="1"/>
</dbReference>
<proteinExistence type="inferred from homology"/>
<dbReference type="PANTHER" id="PTHR43372:SF4">
    <property type="entry name" value="FATTY-ACID AMIDE HYDROLASE 2"/>
    <property type="match status" value="1"/>
</dbReference>
<dbReference type="Proteomes" id="UP000274131">
    <property type="component" value="Unassembled WGS sequence"/>
</dbReference>
<dbReference type="EMBL" id="UXUI01010375">
    <property type="protein sequence ID" value="VDD95154.1"/>
    <property type="molecule type" value="Genomic_DNA"/>
</dbReference>
<dbReference type="InterPro" id="IPR023631">
    <property type="entry name" value="Amidase_dom"/>
</dbReference>
<feature type="domain" description="Amidase" evidence="3">
    <location>
        <begin position="68"/>
        <end position="509"/>
    </location>
</feature>
<dbReference type="PIRSF" id="PIRSF001221">
    <property type="entry name" value="Amidase_fungi"/>
    <property type="match status" value="1"/>
</dbReference>
<evidence type="ECO:0000256" key="2">
    <source>
        <dbReference type="PIRSR" id="PIRSR001221-1"/>
    </source>
</evidence>
<evidence type="ECO:0000313" key="4">
    <source>
        <dbReference type="EMBL" id="VDD95154.1"/>
    </source>
</evidence>
<dbReference type="InterPro" id="IPR052739">
    <property type="entry name" value="FAAH2"/>
</dbReference>
<evidence type="ECO:0000259" key="3">
    <source>
        <dbReference type="Pfam" id="PF01425"/>
    </source>
</evidence>
<dbReference type="InterPro" id="IPR020556">
    <property type="entry name" value="Amidase_CS"/>
</dbReference>
<dbReference type="GO" id="GO:0012505">
    <property type="term" value="C:endomembrane system"/>
    <property type="evidence" value="ECO:0007669"/>
    <property type="project" value="TreeGrafter"/>
</dbReference>
<dbReference type="Gene3D" id="3.90.1300.10">
    <property type="entry name" value="Amidase signature (AS) domain"/>
    <property type="match status" value="1"/>
</dbReference>
<dbReference type="InterPro" id="IPR036928">
    <property type="entry name" value="AS_sf"/>
</dbReference>
<protein>
    <submittedName>
        <fullName evidence="6">Amidase domain-containing protein</fullName>
    </submittedName>
</protein>
<feature type="active site" description="Charge relay system" evidence="2">
    <location>
        <position position="208"/>
    </location>
</feature>
<dbReference type="OrthoDB" id="6428749at2759"/>
<dbReference type="AlphaFoldDB" id="A0A0N4VIA9"/>
<dbReference type="SUPFAM" id="SSF75304">
    <property type="entry name" value="Amidase signature (AS) enzymes"/>
    <property type="match status" value="1"/>
</dbReference>
<accession>A0A0N4VIA9</accession>
<reference evidence="4 5" key="2">
    <citation type="submission" date="2018-10" db="EMBL/GenBank/DDBJ databases">
        <authorList>
            <consortium name="Pathogen Informatics"/>
        </authorList>
    </citation>
    <scope>NUCLEOTIDE SEQUENCE [LARGE SCALE GENOMIC DNA]</scope>
</reference>
<organism evidence="6">
    <name type="scientific">Enterobius vermicularis</name>
    <name type="common">Human pinworm</name>
    <dbReference type="NCBI Taxonomy" id="51028"/>
    <lineage>
        <taxon>Eukaryota</taxon>
        <taxon>Metazoa</taxon>
        <taxon>Ecdysozoa</taxon>
        <taxon>Nematoda</taxon>
        <taxon>Chromadorea</taxon>
        <taxon>Rhabditida</taxon>
        <taxon>Spirurina</taxon>
        <taxon>Oxyuridomorpha</taxon>
        <taxon>Oxyuroidea</taxon>
        <taxon>Oxyuridae</taxon>
        <taxon>Enterobius</taxon>
    </lineage>
</organism>
<sequence>MLIAILKNLRPLVNVFSDLYFRTVYYIFNCIYFFVTKQSVKRPEDHLLLLSATKAAKLIHDGELSSVDLVDAYIERIREVNGIINAVVQNDFIKARETAHEIDDFIKNHQRSTEEYEAFFAGKPLLGVPFTLKDCIEVEGLVCSVGMTYRRDTRPDKDAIVVQRMKEAGAIVLAITNVPEVCMWWESVNTLYGRSKNPYDTRRITGGSSGGEAALIGAAGSVIGLGSDIGGSIRMPCNFNGIFGLKPTPGFVPLTGHWPAAEGYRVEMLRIGPMCRYAEDLLLVLKVLVGNELAATLQLQNPVNLRKLRLFYMEGLKTPFAQTVSFECKDAVRKAVMFFETKYDVCGIRLDLPFAHYAVEFFLLSMEVPESPSFARYMTDLTTDLNCLLELGKWVVGKSNHTLPGIIAGIIDKQSPFNEDQKAKLLAQRDRLNRELKELLLDDGILLFPSFPTVAPYHNQPLFTPLNFAYTALWNTLALPVVQCPLGLNRWGLPIGVQAVGSPGTDRLLIALARDLEDAFGGWRPAID</sequence>
<dbReference type="PANTHER" id="PTHR43372">
    <property type="entry name" value="FATTY-ACID AMIDE HYDROLASE"/>
    <property type="match status" value="1"/>
</dbReference>
<dbReference type="WBParaSite" id="EVEC_0001056201-mRNA-1">
    <property type="protein sequence ID" value="EVEC_0001056201-mRNA-1"/>
    <property type="gene ID" value="EVEC_0001056201"/>
</dbReference>
<evidence type="ECO:0000313" key="6">
    <source>
        <dbReference type="WBParaSite" id="EVEC_0001056201-mRNA-1"/>
    </source>
</evidence>
<evidence type="ECO:0000256" key="1">
    <source>
        <dbReference type="ARBA" id="ARBA00009199"/>
    </source>
</evidence>
<evidence type="ECO:0000313" key="5">
    <source>
        <dbReference type="Proteomes" id="UP000274131"/>
    </source>
</evidence>
<name>A0A0N4VIA9_ENTVE</name>